<dbReference type="InterPro" id="IPR013824">
    <property type="entry name" value="Topo_IA_cen_sub1"/>
</dbReference>
<dbReference type="InterPro" id="IPR000380">
    <property type="entry name" value="Topo_IA"/>
</dbReference>
<feature type="site" description="Interaction with DNA" evidence="8">
    <location>
        <position position="32"/>
    </location>
</feature>
<dbReference type="Gene3D" id="1.10.460.10">
    <property type="entry name" value="Topoisomerase I, domain 2"/>
    <property type="match status" value="1"/>
</dbReference>
<dbReference type="SUPFAM" id="SSF56712">
    <property type="entry name" value="Prokaryotic type I DNA topoisomerase"/>
    <property type="match status" value="1"/>
</dbReference>
<comment type="subunit">
    <text evidence="8">Monomer.</text>
</comment>
<evidence type="ECO:0000256" key="8">
    <source>
        <dbReference type="HAMAP-Rule" id="MF_00952"/>
    </source>
</evidence>
<dbReference type="InterPro" id="IPR003602">
    <property type="entry name" value="Topo_IA_DNA-bd_dom"/>
</dbReference>
<dbReference type="PROSITE" id="PS00396">
    <property type="entry name" value="TOPO_IA_1"/>
    <property type="match status" value="1"/>
</dbReference>
<dbReference type="SMART" id="SM00493">
    <property type="entry name" value="TOPRIM"/>
    <property type="match status" value="1"/>
</dbReference>
<evidence type="ECO:0000256" key="2">
    <source>
        <dbReference type="ARBA" id="ARBA00009446"/>
    </source>
</evidence>
<dbReference type="InterPro" id="IPR023406">
    <property type="entry name" value="Topo_IA_AS"/>
</dbReference>
<feature type="domain" description="Topo IA-type catalytic" evidence="11">
    <location>
        <begin position="141"/>
        <end position="583"/>
    </location>
</feature>
<keyword evidence="4" id="KW-0460">Magnesium</keyword>
<evidence type="ECO:0000313" key="12">
    <source>
        <dbReference type="EMBL" id="MBD2345120.1"/>
    </source>
</evidence>
<feature type="site" description="Interaction with DNA" evidence="8">
    <location>
        <position position="152"/>
    </location>
</feature>
<dbReference type="InterPro" id="IPR003601">
    <property type="entry name" value="Topo_IA_2"/>
</dbReference>
<dbReference type="HAMAP" id="MF_00952">
    <property type="entry name" value="Topoisom_1_prok"/>
    <property type="match status" value="1"/>
</dbReference>
<accession>A0ABR8CTL4</accession>
<organism evidence="12 13">
    <name type="scientific">Anabaena subtropica FACHB-260</name>
    <dbReference type="NCBI Taxonomy" id="2692884"/>
    <lineage>
        <taxon>Bacteria</taxon>
        <taxon>Bacillati</taxon>
        <taxon>Cyanobacteriota</taxon>
        <taxon>Cyanophyceae</taxon>
        <taxon>Nostocales</taxon>
        <taxon>Nostocaceae</taxon>
        <taxon>Anabaena</taxon>
    </lineage>
</organism>
<evidence type="ECO:0000313" key="13">
    <source>
        <dbReference type="Proteomes" id="UP000607281"/>
    </source>
</evidence>
<feature type="site" description="Interaction with DNA" evidence="8">
    <location>
        <position position="167"/>
    </location>
</feature>
<feature type="domain" description="Toprim" evidence="10">
    <location>
        <begin position="2"/>
        <end position="126"/>
    </location>
</feature>
<feature type="active site" description="O-(5'-phospho-DNA)-tyrosine intermediate" evidence="8">
    <location>
        <position position="320"/>
    </location>
</feature>
<dbReference type="PANTHER" id="PTHR42785:SF1">
    <property type="entry name" value="DNA TOPOISOMERASE"/>
    <property type="match status" value="1"/>
</dbReference>
<dbReference type="InterPro" id="IPR013497">
    <property type="entry name" value="Topo_IA_cen"/>
</dbReference>
<feature type="site" description="Interaction with DNA" evidence="8">
    <location>
        <position position="151"/>
    </location>
</feature>
<evidence type="ECO:0000256" key="1">
    <source>
        <dbReference type="ARBA" id="ARBA00000213"/>
    </source>
</evidence>
<feature type="region of interest" description="Disordered" evidence="9">
    <location>
        <begin position="848"/>
        <end position="881"/>
    </location>
</feature>
<evidence type="ECO:0000259" key="11">
    <source>
        <dbReference type="PROSITE" id="PS52039"/>
    </source>
</evidence>
<evidence type="ECO:0000256" key="3">
    <source>
        <dbReference type="ARBA" id="ARBA00022723"/>
    </source>
</evidence>
<dbReference type="SMART" id="SM00436">
    <property type="entry name" value="TOP1Bc"/>
    <property type="match status" value="1"/>
</dbReference>
<feature type="site" description="Interaction with DNA" evidence="8">
    <location>
        <position position="160"/>
    </location>
</feature>
<keyword evidence="3" id="KW-0479">Metal-binding</keyword>
<evidence type="ECO:0000256" key="4">
    <source>
        <dbReference type="ARBA" id="ARBA00022842"/>
    </source>
</evidence>
<comment type="caution">
    <text evidence="12">The sequence shown here is derived from an EMBL/GenBank/DDBJ whole genome shotgun (WGS) entry which is preliminary data.</text>
</comment>
<dbReference type="InterPro" id="IPR013825">
    <property type="entry name" value="Topo_IA_cen_sub2"/>
</dbReference>
<dbReference type="InterPro" id="IPR025589">
    <property type="entry name" value="Toprim_C_rpt"/>
</dbReference>
<keyword evidence="13" id="KW-1185">Reference proteome</keyword>
<feature type="region of interest" description="Interaction with DNA" evidence="8">
    <location>
        <begin position="175"/>
        <end position="180"/>
    </location>
</feature>
<dbReference type="NCBIfam" id="TIGR01051">
    <property type="entry name" value="topA_bact"/>
    <property type="match status" value="1"/>
</dbReference>
<dbReference type="EMBL" id="JACJRF010000020">
    <property type="protein sequence ID" value="MBD2345120.1"/>
    <property type="molecule type" value="Genomic_DNA"/>
</dbReference>
<dbReference type="EC" id="5.6.2.1" evidence="8"/>
<comment type="catalytic activity">
    <reaction evidence="1 8">
        <text>ATP-independent breakage of single-stranded DNA, followed by passage and rejoining.</text>
        <dbReference type="EC" id="5.6.2.1"/>
    </reaction>
</comment>
<feature type="region of interest" description="Disordered" evidence="9">
    <location>
        <begin position="359"/>
        <end position="382"/>
    </location>
</feature>
<dbReference type="Proteomes" id="UP000607281">
    <property type="component" value="Unassembled WGS sequence"/>
</dbReference>
<dbReference type="InterPro" id="IPR034149">
    <property type="entry name" value="TOPRIM_TopoI"/>
</dbReference>
<dbReference type="InterPro" id="IPR023405">
    <property type="entry name" value="Topo_IA_core_domain"/>
</dbReference>
<proteinExistence type="inferred from homology"/>
<dbReference type="Gene3D" id="3.40.50.140">
    <property type="match status" value="1"/>
</dbReference>
<dbReference type="InterPro" id="IPR028612">
    <property type="entry name" value="Topoisom_1_IA"/>
</dbReference>
<evidence type="ECO:0000256" key="9">
    <source>
        <dbReference type="SAM" id="MobiDB-lite"/>
    </source>
</evidence>
<feature type="compositionally biased region" description="Low complexity" evidence="9">
    <location>
        <begin position="859"/>
        <end position="875"/>
    </location>
</feature>
<name>A0ABR8CTL4_9NOST</name>
<evidence type="ECO:0000256" key="7">
    <source>
        <dbReference type="ARBA" id="ARBA00023235"/>
    </source>
</evidence>
<dbReference type="Pfam" id="PF13368">
    <property type="entry name" value="Toprim_C_rpt"/>
    <property type="match status" value="4"/>
</dbReference>
<dbReference type="Gene3D" id="1.10.290.10">
    <property type="entry name" value="Topoisomerase I, domain 4"/>
    <property type="match status" value="1"/>
</dbReference>
<comment type="function">
    <text evidence="8">Releases the supercoiling and torsional tension of DNA, which is introduced during the DNA replication and transcription, by transiently cleaving and rejoining one strand of the DNA duplex. Introduces a single-strand break via transesterification at a target site in duplex DNA. The scissile phosphodiester is attacked by the catalytic tyrosine of the enzyme, resulting in the formation of a DNA-(5'-phosphotyrosyl)-enzyme intermediate and the expulsion of a 3'-OH DNA strand. The free DNA strand then undergoes passage around the unbroken strand, thus removing DNA supercoils. Finally, in the religation step, the DNA 3'-OH attacks the covalent intermediate to expel the active-site tyrosine and restore the DNA phosphodiester backbone.</text>
</comment>
<feature type="site" description="Interaction with DNA" evidence="8">
    <location>
        <position position="155"/>
    </location>
</feature>
<dbReference type="Gene3D" id="2.70.20.10">
    <property type="entry name" value="Topoisomerase I, domain 3"/>
    <property type="match status" value="1"/>
</dbReference>
<reference evidence="12 13" key="1">
    <citation type="journal article" date="2020" name="ISME J.">
        <title>Comparative genomics reveals insights into cyanobacterial evolution and habitat adaptation.</title>
        <authorList>
            <person name="Chen M.Y."/>
            <person name="Teng W.K."/>
            <person name="Zhao L."/>
            <person name="Hu C.X."/>
            <person name="Zhou Y.K."/>
            <person name="Han B.P."/>
            <person name="Song L.R."/>
            <person name="Shu W.S."/>
        </authorList>
    </citation>
    <scope>NUCLEOTIDE SEQUENCE [LARGE SCALE GENOMIC DNA]</scope>
    <source>
        <strain evidence="12 13">FACHB-260</strain>
    </source>
</reference>
<keyword evidence="5 8" id="KW-0799">Topoisomerase</keyword>
<dbReference type="PANTHER" id="PTHR42785">
    <property type="entry name" value="DNA TOPOISOMERASE, TYPE IA, CORE"/>
    <property type="match status" value="1"/>
</dbReference>
<dbReference type="CDD" id="cd03363">
    <property type="entry name" value="TOPRIM_TopoIA_TopoI"/>
    <property type="match status" value="1"/>
</dbReference>
<dbReference type="PROSITE" id="PS52039">
    <property type="entry name" value="TOPO_IA_2"/>
    <property type="match status" value="1"/>
</dbReference>
<dbReference type="RefSeq" id="WP_190407565.1">
    <property type="nucleotide sequence ID" value="NZ_JACJRF010000020.1"/>
</dbReference>
<gene>
    <name evidence="8 12" type="primary">topA</name>
    <name evidence="12" type="ORF">H6G18_13310</name>
</gene>
<dbReference type="Pfam" id="PF01131">
    <property type="entry name" value="Topoisom_bac"/>
    <property type="match status" value="1"/>
</dbReference>
<dbReference type="SMART" id="SM00437">
    <property type="entry name" value="TOP1Ac"/>
    <property type="match status" value="1"/>
</dbReference>
<evidence type="ECO:0000256" key="5">
    <source>
        <dbReference type="ARBA" id="ARBA00023029"/>
    </source>
</evidence>
<comment type="similarity">
    <text evidence="2 8">Belongs to the type IA topoisomerase family.</text>
</comment>
<keyword evidence="6 8" id="KW-0238">DNA-binding</keyword>
<dbReference type="InterPro" id="IPR006171">
    <property type="entry name" value="TOPRIM_dom"/>
</dbReference>
<sequence length="881" mass="97201">MSTLVIVESPTKARTIRNYLPKDYRVEASMGHVRDLPQSASEIPANVKGETWAQLGVNVDADFEPVYVVPKDKKKVVTQLKEALKDADELILATDEDREGESISWHLYQLLKPKVPTKRMVFHEITQEAIKKALKDCRNIDEQLVRAQETRRILDRLVGYTLSPLLWKKIAWGLSAGRVQSVAVRLLVNKERQRRAFHEGTYWDLKAYLEQNKSPFTAQLINLAGTKVATGSDFDASTGRITAGRNVVLLSETEAVALQERLTGKPWNVSEVEERPVTRKPAPPFTTSTLQQESNRKLRLSARDTMRIAQNLYEQGYITYMRTDSVHLSEQAIAAARSCVEQLYGKQYLSPQPRQYTTKSKGAQEAHEAIRPAGSSFRTPQETGLSGRELALYDLIWKRTVACQMADSRQTQITVQLQVEDAGFRSSGKRIDFPGYLRAYVEGSDDPEAALEDQEVILPSLKVGDHPDCQNIEAVGHETQPPARYTEATLVKTLESEGIGRPSTYASIIGTIIDKGYSQLVNNALIPTFTAFAVTDLLEKNFPDIVDPSFTSKMEQTLDDIADGEAEWLPYLREFYLGDKGLETLVKERESLIDASQARTVELENLDAKVRIGKYGPYIEVENGDGIVTASIPKDLTPADLDPKQVEVILRQKTVGPDQLGRHPETGEPIYVKIGAYGPYVQLGDKSDENPKPKQASLPKGVTPENVTLETAIGLLALPRTLGTHPDTGGKIQASLGRFGPYVVHDQGKEGKDYRSLKATDNVLTISLERALELISEPKKSRGSTSSKSKAALRELGTHPDDDAPINIYDGPYGPYIKHGKTNVGLPEGTSVEDVTLATALELLASKASTAKTTRKTSKTTTTKSKSTAKSSSAATKKKGA</sequence>
<dbReference type="PRINTS" id="PR00417">
    <property type="entry name" value="PRTPISMRASEI"/>
</dbReference>
<dbReference type="InterPro" id="IPR005733">
    <property type="entry name" value="TopoI_bac-type"/>
</dbReference>
<keyword evidence="7 8" id="KW-0413">Isomerase</keyword>
<dbReference type="InterPro" id="IPR013826">
    <property type="entry name" value="Topo_IA_cen_sub3"/>
</dbReference>
<feature type="region of interest" description="Disordered" evidence="9">
    <location>
        <begin position="683"/>
        <end position="703"/>
    </location>
</feature>
<dbReference type="CDD" id="cd00186">
    <property type="entry name" value="TOP1Ac"/>
    <property type="match status" value="1"/>
</dbReference>
<dbReference type="PROSITE" id="PS50880">
    <property type="entry name" value="TOPRIM"/>
    <property type="match status" value="1"/>
</dbReference>
<feature type="site" description="Interaction with DNA" evidence="8">
    <location>
        <position position="322"/>
    </location>
</feature>
<comment type="caution">
    <text evidence="8">Lacks conserved residue(s) required for the propagation of feature annotation.</text>
</comment>
<dbReference type="Pfam" id="PF01751">
    <property type="entry name" value="Toprim"/>
    <property type="match status" value="1"/>
</dbReference>
<protein>
    <recommendedName>
        <fullName evidence="8">DNA topoisomerase 1</fullName>
        <ecNumber evidence="8">5.6.2.1</ecNumber>
    </recommendedName>
    <alternativeName>
        <fullName evidence="8">DNA topoisomerase I</fullName>
    </alternativeName>
</protein>
<evidence type="ECO:0000256" key="6">
    <source>
        <dbReference type="ARBA" id="ARBA00023125"/>
    </source>
</evidence>
<evidence type="ECO:0000259" key="10">
    <source>
        <dbReference type="PROSITE" id="PS50880"/>
    </source>
</evidence>